<dbReference type="Pfam" id="PF05903">
    <property type="entry name" value="Peptidase_C97"/>
    <property type="match status" value="1"/>
</dbReference>
<keyword evidence="3" id="KW-0378">Hydrolase</keyword>
<evidence type="ECO:0000256" key="1">
    <source>
        <dbReference type="ARBA" id="ARBA00008140"/>
    </source>
</evidence>
<comment type="similarity">
    <text evidence="1">Belongs to the DeSI family.</text>
</comment>
<feature type="compositionally biased region" description="Low complexity" evidence="4">
    <location>
        <begin position="178"/>
        <end position="200"/>
    </location>
</feature>
<evidence type="ECO:0000313" key="7">
    <source>
        <dbReference type="Proteomes" id="UP000266861"/>
    </source>
</evidence>
<dbReference type="EMBL" id="PQFF01000092">
    <property type="protein sequence ID" value="RHZ83274.1"/>
    <property type="molecule type" value="Genomic_DNA"/>
</dbReference>
<evidence type="ECO:0000259" key="5">
    <source>
        <dbReference type="PROSITE" id="PS51858"/>
    </source>
</evidence>
<dbReference type="GO" id="GO:0070646">
    <property type="term" value="P:protein modification by small protein removal"/>
    <property type="evidence" value="ECO:0007669"/>
    <property type="project" value="TreeGrafter"/>
</dbReference>
<dbReference type="PROSITE" id="PS51858">
    <property type="entry name" value="PPPDE"/>
    <property type="match status" value="1"/>
</dbReference>
<name>A0A397JDK2_9GLOM</name>
<accession>A0A397JDK2</accession>
<feature type="compositionally biased region" description="Polar residues" evidence="4">
    <location>
        <begin position="201"/>
        <end position="221"/>
    </location>
</feature>
<evidence type="ECO:0000256" key="3">
    <source>
        <dbReference type="ARBA" id="ARBA00022801"/>
    </source>
</evidence>
<dbReference type="PANTHER" id="PTHR12378">
    <property type="entry name" value="DESUMOYLATING ISOPEPTIDASE"/>
    <property type="match status" value="1"/>
</dbReference>
<feature type="region of interest" description="Disordered" evidence="4">
    <location>
        <begin position="178"/>
        <end position="244"/>
    </location>
</feature>
<keyword evidence="2" id="KW-0645">Protease</keyword>
<dbReference type="AlphaFoldDB" id="A0A397JDK2"/>
<dbReference type="STRING" id="1348612.A0A397JDK2"/>
<dbReference type="Proteomes" id="UP000266861">
    <property type="component" value="Unassembled WGS sequence"/>
</dbReference>
<evidence type="ECO:0000313" key="6">
    <source>
        <dbReference type="EMBL" id="RHZ83274.1"/>
    </source>
</evidence>
<dbReference type="InterPro" id="IPR008580">
    <property type="entry name" value="PPPDE_dom"/>
</dbReference>
<dbReference type="SMART" id="SM01179">
    <property type="entry name" value="DUF862"/>
    <property type="match status" value="1"/>
</dbReference>
<evidence type="ECO:0000256" key="2">
    <source>
        <dbReference type="ARBA" id="ARBA00022670"/>
    </source>
</evidence>
<protein>
    <recommendedName>
        <fullName evidence="5">PPPDE domain-containing protein</fullName>
    </recommendedName>
</protein>
<feature type="domain" description="PPPDE" evidence="5">
    <location>
        <begin position="32"/>
        <end position="172"/>
    </location>
</feature>
<dbReference type="GO" id="GO:0006508">
    <property type="term" value="P:proteolysis"/>
    <property type="evidence" value="ECO:0007669"/>
    <property type="project" value="UniProtKB-KW"/>
</dbReference>
<dbReference type="PANTHER" id="PTHR12378:SF7">
    <property type="entry name" value="DESUMOYLATING ISOPEPTIDASE 1"/>
    <property type="match status" value="1"/>
</dbReference>
<comment type="caution">
    <text evidence="6">The sequence shown here is derived from an EMBL/GenBank/DDBJ whole genome shotgun (WGS) entry which is preliminary data.</text>
</comment>
<dbReference type="GO" id="GO:0008233">
    <property type="term" value="F:peptidase activity"/>
    <property type="evidence" value="ECO:0007669"/>
    <property type="project" value="UniProtKB-KW"/>
</dbReference>
<organism evidence="6 7">
    <name type="scientific">Diversispora epigaea</name>
    <dbReference type="NCBI Taxonomy" id="1348612"/>
    <lineage>
        <taxon>Eukaryota</taxon>
        <taxon>Fungi</taxon>
        <taxon>Fungi incertae sedis</taxon>
        <taxon>Mucoromycota</taxon>
        <taxon>Glomeromycotina</taxon>
        <taxon>Glomeromycetes</taxon>
        <taxon>Diversisporales</taxon>
        <taxon>Diversisporaceae</taxon>
        <taxon>Diversispora</taxon>
    </lineage>
</organism>
<dbReference type="InterPro" id="IPR042266">
    <property type="entry name" value="PPPDE_sf"/>
</dbReference>
<proteinExistence type="inferred from homology"/>
<sequence>MVKDACSSGSYGQGCVLEIRNISDIVIVLRTCLLKLYVYDLTRGMAKSLLPSLTGQQLEGIWHTSIVIYGLEYYFGYGIIFELPGQTIHGVPIEIIDMGETEVPQEIFEEYIDELREYYVGEKYHLIDRNCNTFTNEVCEFLVGKSIPSYINDLPAEFFRTPFGQQLLPIIESMFGPSSQLGSNSSSSQLGSNSSSSQLGPNRQSDQSDPNRQLDSNGQLNSSGQLDSSDKLDSSDQLDPNRQL</sequence>
<keyword evidence="7" id="KW-1185">Reference proteome</keyword>
<dbReference type="OrthoDB" id="21221at2759"/>
<evidence type="ECO:0000256" key="4">
    <source>
        <dbReference type="SAM" id="MobiDB-lite"/>
    </source>
</evidence>
<reference evidence="6 7" key="1">
    <citation type="submission" date="2018-08" db="EMBL/GenBank/DDBJ databases">
        <title>Genome and evolution of the arbuscular mycorrhizal fungus Diversispora epigaea (formerly Glomus versiforme) and its bacterial endosymbionts.</title>
        <authorList>
            <person name="Sun X."/>
            <person name="Fei Z."/>
            <person name="Harrison M."/>
        </authorList>
    </citation>
    <scope>NUCLEOTIDE SEQUENCE [LARGE SCALE GENOMIC DNA]</scope>
    <source>
        <strain evidence="6 7">IT104</strain>
    </source>
</reference>
<dbReference type="Gene3D" id="3.90.1720.30">
    <property type="entry name" value="PPPDE domains"/>
    <property type="match status" value="1"/>
</dbReference>
<gene>
    <name evidence="6" type="ORF">Glove_99g295</name>
</gene>